<sequence>MFYTINNPLFYFSSMHYIILASLLAATAFAGGQFSSINDQVGSGSGTAYTLQGQGHITGVRVWHSGNLIYGFQLRFGDIWSDRAGLATGLIETFELWDDEVIVQVSGTWSHYINWIQFVTNRGRSLIAGLPSGQTFNMYPQHPKAELCTISGRYHGAITGFAAQWNVISDSNDNAGK</sequence>
<evidence type="ECO:0000256" key="1">
    <source>
        <dbReference type="ARBA" id="ARBA00022729"/>
    </source>
</evidence>
<keyword evidence="5" id="KW-1185">Reference proteome</keyword>
<dbReference type="PROSITE" id="PS51752">
    <property type="entry name" value="JACALIN_LECTIN"/>
    <property type="match status" value="1"/>
</dbReference>
<dbReference type="Pfam" id="PF01419">
    <property type="entry name" value="Jacalin"/>
    <property type="match status" value="1"/>
</dbReference>
<name>A0A8C6T650_9GOBI</name>
<protein>
    <recommendedName>
        <fullName evidence="3">Jacalin-type lectin domain-containing protein</fullName>
    </recommendedName>
</protein>
<dbReference type="SMART" id="SM00915">
    <property type="entry name" value="Jacalin"/>
    <property type="match status" value="1"/>
</dbReference>
<dbReference type="Proteomes" id="UP000694523">
    <property type="component" value="Unplaced"/>
</dbReference>
<accession>A0A8C6T650</accession>
<reference evidence="4" key="2">
    <citation type="submission" date="2025-09" db="UniProtKB">
        <authorList>
            <consortium name="Ensembl"/>
        </authorList>
    </citation>
    <scope>IDENTIFICATION</scope>
</reference>
<dbReference type="InterPro" id="IPR001229">
    <property type="entry name" value="Jacalin-like_lectin_dom"/>
</dbReference>
<feature type="domain" description="Jacalin-type lectin" evidence="3">
    <location>
        <begin position="34"/>
        <end position="167"/>
    </location>
</feature>
<reference evidence="4" key="1">
    <citation type="submission" date="2025-08" db="UniProtKB">
        <authorList>
            <consortium name="Ensembl"/>
        </authorList>
    </citation>
    <scope>IDENTIFICATION</scope>
</reference>
<organism evidence="4 5">
    <name type="scientific">Neogobius melanostomus</name>
    <name type="common">round goby</name>
    <dbReference type="NCBI Taxonomy" id="47308"/>
    <lineage>
        <taxon>Eukaryota</taxon>
        <taxon>Metazoa</taxon>
        <taxon>Chordata</taxon>
        <taxon>Craniata</taxon>
        <taxon>Vertebrata</taxon>
        <taxon>Euteleostomi</taxon>
        <taxon>Actinopterygii</taxon>
        <taxon>Neopterygii</taxon>
        <taxon>Teleostei</taxon>
        <taxon>Neoteleostei</taxon>
        <taxon>Acanthomorphata</taxon>
        <taxon>Gobiaria</taxon>
        <taxon>Gobiiformes</taxon>
        <taxon>Gobioidei</taxon>
        <taxon>Gobiidae</taxon>
        <taxon>Benthophilinae</taxon>
        <taxon>Neogobiini</taxon>
        <taxon>Neogobius</taxon>
    </lineage>
</organism>
<dbReference type="InterPro" id="IPR052321">
    <property type="entry name" value="PolyBind_ProtTraffic"/>
</dbReference>
<dbReference type="Ensembl" id="ENSNMLT00000018127.1">
    <property type="protein sequence ID" value="ENSNMLP00000016135.1"/>
    <property type="gene ID" value="ENSNMLG00000010687.1"/>
</dbReference>
<evidence type="ECO:0000313" key="4">
    <source>
        <dbReference type="Ensembl" id="ENSNMLP00000016135.1"/>
    </source>
</evidence>
<evidence type="ECO:0000256" key="2">
    <source>
        <dbReference type="ARBA" id="ARBA00022734"/>
    </source>
</evidence>
<proteinExistence type="predicted"/>
<keyword evidence="2" id="KW-0430">Lectin</keyword>
<dbReference type="GO" id="GO:0030246">
    <property type="term" value="F:carbohydrate binding"/>
    <property type="evidence" value="ECO:0007669"/>
    <property type="project" value="UniProtKB-KW"/>
</dbReference>
<dbReference type="InterPro" id="IPR036404">
    <property type="entry name" value="Jacalin-like_lectin_dom_sf"/>
</dbReference>
<dbReference type="SUPFAM" id="SSF51101">
    <property type="entry name" value="Mannose-binding lectins"/>
    <property type="match status" value="1"/>
</dbReference>
<evidence type="ECO:0000259" key="3">
    <source>
        <dbReference type="PROSITE" id="PS51752"/>
    </source>
</evidence>
<dbReference type="PANTHER" id="PTHR33589:SF3">
    <property type="entry name" value="ZYMOGEN GRANULE MEMBRANE PROTEIN 16-LIKE"/>
    <property type="match status" value="1"/>
</dbReference>
<dbReference type="AlphaFoldDB" id="A0A8C6T650"/>
<evidence type="ECO:0000313" key="5">
    <source>
        <dbReference type="Proteomes" id="UP000694523"/>
    </source>
</evidence>
<dbReference type="Gene3D" id="2.100.10.30">
    <property type="entry name" value="Jacalin-like lectin domain"/>
    <property type="match status" value="1"/>
</dbReference>
<dbReference type="PANTHER" id="PTHR33589">
    <property type="entry name" value="OS11G0524900 PROTEIN"/>
    <property type="match status" value="1"/>
</dbReference>
<keyword evidence="1" id="KW-0732">Signal</keyword>